<evidence type="ECO:0000256" key="2">
    <source>
        <dbReference type="SAM" id="SignalP"/>
    </source>
</evidence>
<evidence type="ECO:0000256" key="1">
    <source>
        <dbReference type="SAM" id="MobiDB-lite"/>
    </source>
</evidence>
<evidence type="ECO:0000313" key="3">
    <source>
        <dbReference type="EMBL" id="OQD73635.1"/>
    </source>
</evidence>
<feature type="compositionally biased region" description="Gly residues" evidence="1">
    <location>
        <begin position="56"/>
        <end position="92"/>
    </location>
</feature>
<organism evidence="3 4">
    <name type="scientific">Penicillium decumbens</name>
    <dbReference type="NCBI Taxonomy" id="69771"/>
    <lineage>
        <taxon>Eukaryota</taxon>
        <taxon>Fungi</taxon>
        <taxon>Dikarya</taxon>
        <taxon>Ascomycota</taxon>
        <taxon>Pezizomycotina</taxon>
        <taxon>Eurotiomycetes</taxon>
        <taxon>Eurotiomycetidae</taxon>
        <taxon>Eurotiales</taxon>
        <taxon>Aspergillaceae</taxon>
        <taxon>Penicillium</taxon>
    </lineage>
</organism>
<dbReference type="AlphaFoldDB" id="A0A1V6P9K6"/>
<reference evidence="4" key="1">
    <citation type="journal article" date="2017" name="Nat. Microbiol.">
        <title>Global analysis of biosynthetic gene clusters reveals vast potential of secondary metabolite production in Penicillium species.</title>
        <authorList>
            <person name="Nielsen J.C."/>
            <person name="Grijseels S."/>
            <person name="Prigent S."/>
            <person name="Ji B."/>
            <person name="Dainat J."/>
            <person name="Nielsen K.F."/>
            <person name="Frisvad J.C."/>
            <person name="Workman M."/>
            <person name="Nielsen J."/>
        </authorList>
    </citation>
    <scope>NUCLEOTIDE SEQUENCE [LARGE SCALE GENOMIC DNA]</scope>
    <source>
        <strain evidence="4">IBT 11843</strain>
    </source>
</reference>
<protein>
    <submittedName>
        <fullName evidence="3">Uncharacterized protein</fullName>
    </submittedName>
</protein>
<comment type="caution">
    <text evidence="3">The sequence shown here is derived from an EMBL/GenBank/DDBJ whole genome shotgun (WGS) entry which is preliminary data.</text>
</comment>
<keyword evidence="4" id="KW-1185">Reference proteome</keyword>
<gene>
    <name evidence="3" type="ORF">PENDEC_c014G00124</name>
</gene>
<name>A0A1V6P9K6_PENDC</name>
<evidence type="ECO:0000313" key="4">
    <source>
        <dbReference type="Proteomes" id="UP000191522"/>
    </source>
</evidence>
<feature type="chain" id="PRO_5012461075" evidence="2">
    <location>
        <begin position="19"/>
        <end position="92"/>
    </location>
</feature>
<sequence>MKFTYLLVVIGLAGTALAVAAPAPEAGDYLMERDQETQANEAETNEAFAAEDENYGGPGRGGGWGGGRGGGWGGGRGGRGGGWGGGRGGRGW</sequence>
<feature type="compositionally biased region" description="Low complexity" evidence="1">
    <location>
        <begin position="37"/>
        <end position="48"/>
    </location>
</feature>
<feature type="signal peptide" evidence="2">
    <location>
        <begin position="1"/>
        <end position="18"/>
    </location>
</feature>
<dbReference type="EMBL" id="MDYL01000014">
    <property type="protein sequence ID" value="OQD73635.1"/>
    <property type="molecule type" value="Genomic_DNA"/>
</dbReference>
<dbReference type="Proteomes" id="UP000191522">
    <property type="component" value="Unassembled WGS sequence"/>
</dbReference>
<keyword evidence="2" id="KW-0732">Signal</keyword>
<proteinExistence type="predicted"/>
<accession>A0A1V6P9K6</accession>
<feature type="region of interest" description="Disordered" evidence="1">
    <location>
        <begin position="35"/>
        <end position="92"/>
    </location>
</feature>